<sequence length="264" mass="27718">MKKWLLAGLALLPASPAAAAAGVESICADRPGKATPTCTVPSGILQVETGVADWIRDRSGGIRSASLTVGDTAVKIGVTDRFHIELDFTPFTRADERAGGNRRRASGLGDAGVALKYRMTADDAPVQFAVRPFVKLPVAKRSIGNGKVEGGAEFSLDSTFAGSSAGWNLDSEVDVVSDADGSGYHFAMAQAASAGLPLSDRFTVSAELWTSSDFDPDRTVRQYSIDAAAAYLVSSDLQLDAGVDLGLNRDTPDLEIYSGIAIRF</sequence>
<reference evidence="2" key="1">
    <citation type="submission" date="2022-05" db="EMBL/GenBank/DDBJ databases">
        <authorList>
            <person name="Jo J.-H."/>
            <person name="Im W.-T."/>
        </authorList>
    </citation>
    <scope>NUCLEOTIDE SEQUENCE</scope>
    <source>
        <strain evidence="2">RG327</strain>
    </source>
</reference>
<evidence type="ECO:0000313" key="2">
    <source>
        <dbReference type="EMBL" id="MCL6679057.1"/>
    </source>
</evidence>
<comment type="caution">
    <text evidence="2">The sequence shown here is derived from an EMBL/GenBank/DDBJ whole genome shotgun (WGS) entry which is preliminary data.</text>
</comment>
<dbReference type="EMBL" id="JAMGBC010000001">
    <property type="protein sequence ID" value="MCL6679057.1"/>
    <property type="molecule type" value="Genomic_DNA"/>
</dbReference>
<organism evidence="2 3">
    <name type="scientific">Sphingomonas anseongensis</name>
    <dbReference type="NCBI Taxonomy" id="2908207"/>
    <lineage>
        <taxon>Bacteria</taxon>
        <taxon>Pseudomonadati</taxon>
        <taxon>Pseudomonadota</taxon>
        <taxon>Alphaproteobacteria</taxon>
        <taxon>Sphingomonadales</taxon>
        <taxon>Sphingomonadaceae</taxon>
        <taxon>Sphingomonas</taxon>
    </lineage>
</organism>
<dbReference type="Pfam" id="PF13557">
    <property type="entry name" value="Phenol_MetA_deg"/>
    <property type="match status" value="1"/>
</dbReference>
<protein>
    <submittedName>
        <fullName evidence="2">Transporter</fullName>
    </submittedName>
</protein>
<gene>
    <name evidence="2" type="ORF">LZ519_06970</name>
</gene>
<feature type="chain" id="PRO_5045956064" evidence="1">
    <location>
        <begin position="21"/>
        <end position="264"/>
    </location>
</feature>
<dbReference type="InterPro" id="IPR025737">
    <property type="entry name" value="FApF"/>
</dbReference>
<accession>A0ABT0RFJ7</accession>
<proteinExistence type="predicted"/>
<feature type="signal peptide" evidence="1">
    <location>
        <begin position="1"/>
        <end position="20"/>
    </location>
</feature>
<evidence type="ECO:0000313" key="3">
    <source>
        <dbReference type="Proteomes" id="UP001165343"/>
    </source>
</evidence>
<keyword evidence="1" id="KW-0732">Signal</keyword>
<keyword evidence="3" id="KW-1185">Reference proteome</keyword>
<dbReference type="RefSeq" id="WP_249867978.1">
    <property type="nucleotide sequence ID" value="NZ_JAMGBC010000001.1"/>
</dbReference>
<evidence type="ECO:0000256" key="1">
    <source>
        <dbReference type="SAM" id="SignalP"/>
    </source>
</evidence>
<name>A0ABT0RFJ7_9SPHN</name>
<dbReference type="Proteomes" id="UP001165343">
    <property type="component" value="Unassembled WGS sequence"/>
</dbReference>